<dbReference type="SUPFAM" id="SSF54637">
    <property type="entry name" value="Thioesterase/thiol ester dehydrase-isomerase"/>
    <property type="match status" value="1"/>
</dbReference>
<comment type="catalytic activity">
    <reaction evidence="3">
        <text>a long-chain fatty acyl-CoA + H2O = a long-chain fatty acid + CoA + H(+)</text>
        <dbReference type="Rhea" id="RHEA:67680"/>
        <dbReference type="ChEBI" id="CHEBI:15377"/>
        <dbReference type="ChEBI" id="CHEBI:15378"/>
        <dbReference type="ChEBI" id="CHEBI:57287"/>
        <dbReference type="ChEBI" id="CHEBI:57560"/>
        <dbReference type="ChEBI" id="CHEBI:83139"/>
    </reaction>
</comment>
<dbReference type="CDD" id="cd03443">
    <property type="entry name" value="PaaI_thioesterase"/>
    <property type="match status" value="1"/>
</dbReference>
<evidence type="ECO:0000313" key="10">
    <source>
        <dbReference type="Proteomes" id="UP001214043"/>
    </source>
</evidence>
<dbReference type="InterPro" id="IPR006683">
    <property type="entry name" value="Thioestr_dom"/>
</dbReference>
<protein>
    <recommendedName>
        <fullName evidence="6">Medium/long-chain acyl-CoA thioesterase YigI</fullName>
        <ecNumber evidence="5">3.1.2.20</ecNumber>
    </recommendedName>
</protein>
<evidence type="ECO:0000256" key="4">
    <source>
        <dbReference type="ARBA" id="ARBA00038381"/>
    </source>
</evidence>
<dbReference type="AlphaFoldDB" id="A0AAE9ZB51"/>
<feature type="domain" description="Thioesterase" evidence="8">
    <location>
        <begin position="47"/>
        <end position="121"/>
    </location>
</feature>
<comment type="catalytic activity">
    <reaction evidence="7">
        <text>a medium-chain fatty acyl-CoA + H2O = a medium-chain fatty acid + CoA + H(+)</text>
        <dbReference type="Rhea" id="RHEA:68184"/>
        <dbReference type="ChEBI" id="CHEBI:15377"/>
        <dbReference type="ChEBI" id="CHEBI:15378"/>
        <dbReference type="ChEBI" id="CHEBI:57287"/>
        <dbReference type="ChEBI" id="CHEBI:59558"/>
        <dbReference type="ChEBI" id="CHEBI:90546"/>
    </reaction>
</comment>
<comment type="catalytic activity">
    <reaction evidence="2">
        <text>a fatty acyl-CoA + H2O = a fatty acid + CoA + H(+)</text>
        <dbReference type="Rhea" id="RHEA:16781"/>
        <dbReference type="ChEBI" id="CHEBI:15377"/>
        <dbReference type="ChEBI" id="CHEBI:15378"/>
        <dbReference type="ChEBI" id="CHEBI:28868"/>
        <dbReference type="ChEBI" id="CHEBI:57287"/>
        <dbReference type="ChEBI" id="CHEBI:77636"/>
        <dbReference type="EC" id="3.1.2.20"/>
    </reaction>
</comment>
<comment type="similarity">
    <text evidence="4">Belongs to the YigI thioesterase family.</text>
</comment>
<dbReference type="GO" id="GO:0047617">
    <property type="term" value="F:fatty acyl-CoA hydrolase activity"/>
    <property type="evidence" value="ECO:0007669"/>
    <property type="project" value="UniProtKB-EC"/>
</dbReference>
<dbReference type="EC" id="3.1.2.20" evidence="5"/>
<keyword evidence="1" id="KW-0378">Hydrolase</keyword>
<evidence type="ECO:0000313" key="9">
    <source>
        <dbReference type="EMBL" id="WDI30751.1"/>
    </source>
</evidence>
<evidence type="ECO:0000256" key="6">
    <source>
        <dbReference type="ARBA" id="ARBA00040062"/>
    </source>
</evidence>
<evidence type="ECO:0000256" key="3">
    <source>
        <dbReference type="ARBA" id="ARBA00036002"/>
    </source>
</evidence>
<dbReference type="InterPro" id="IPR029069">
    <property type="entry name" value="HotDog_dom_sf"/>
</dbReference>
<dbReference type="PANTHER" id="PTHR43240">
    <property type="entry name" value="1,4-DIHYDROXY-2-NAPHTHOYL-COA THIOESTERASE 1"/>
    <property type="match status" value="1"/>
</dbReference>
<proteinExistence type="inferred from homology"/>
<evidence type="ECO:0000256" key="1">
    <source>
        <dbReference type="ARBA" id="ARBA00022801"/>
    </source>
</evidence>
<dbReference type="EMBL" id="CP118166">
    <property type="protein sequence ID" value="WDI30751.1"/>
    <property type="molecule type" value="Genomic_DNA"/>
</dbReference>
<evidence type="ECO:0000256" key="5">
    <source>
        <dbReference type="ARBA" id="ARBA00038894"/>
    </source>
</evidence>
<evidence type="ECO:0000256" key="7">
    <source>
        <dbReference type="ARBA" id="ARBA00048062"/>
    </source>
</evidence>
<dbReference type="Proteomes" id="UP001214043">
    <property type="component" value="Chromosome"/>
</dbReference>
<evidence type="ECO:0000256" key="2">
    <source>
        <dbReference type="ARBA" id="ARBA00035880"/>
    </source>
</evidence>
<dbReference type="RefSeq" id="WP_274492568.1">
    <property type="nucleotide sequence ID" value="NZ_CP118166.1"/>
</dbReference>
<dbReference type="Gene3D" id="3.10.129.10">
    <property type="entry name" value="Hotdog Thioesterase"/>
    <property type="match status" value="1"/>
</dbReference>
<dbReference type="NCBIfam" id="TIGR00369">
    <property type="entry name" value="unchar_dom_1"/>
    <property type="match status" value="1"/>
</dbReference>
<name>A0AAE9ZB51_9PROT</name>
<reference evidence="9" key="1">
    <citation type="submission" date="2023-02" db="EMBL/GenBank/DDBJ databases">
        <title>Genome sequence of Hyphococcus flavus.</title>
        <authorList>
            <person name="Rong J.-C."/>
            <person name="Zhao Q."/>
            <person name="Yi M."/>
            <person name="Wu J.-Y."/>
        </authorList>
    </citation>
    <scope>NUCLEOTIDE SEQUENCE</scope>
    <source>
        <strain evidence="9">MCCC 1K03223</strain>
    </source>
</reference>
<dbReference type="PANTHER" id="PTHR43240:SF20">
    <property type="entry name" value="MEDIUM_LONG-CHAIN ACYL-COA THIOESTERASE YIGI"/>
    <property type="match status" value="1"/>
</dbReference>
<organism evidence="9 10">
    <name type="scientific">Hyphococcus flavus</name>
    <dbReference type="NCBI Taxonomy" id="1866326"/>
    <lineage>
        <taxon>Bacteria</taxon>
        <taxon>Pseudomonadati</taxon>
        <taxon>Pseudomonadota</taxon>
        <taxon>Alphaproteobacteria</taxon>
        <taxon>Parvularculales</taxon>
        <taxon>Parvularculaceae</taxon>
        <taxon>Hyphococcus</taxon>
    </lineage>
</organism>
<gene>
    <name evidence="9" type="ORF">PUV54_12385</name>
</gene>
<accession>A0AAE9ZB51</accession>
<dbReference type="Pfam" id="PF03061">
    <property type="entry name" value="4HBT"/>
    <property type="match status" value="1"/>
</dbReference>
<keyword evidence="10" id="KW-1185">Reference proteome</keyword>
<sequence length="139" mass="14671">MKRDLREIFERITGTGFTKASGFKVRDFEEGKVTLEAAPKEELTQFMGYVHAGVVTGLADHAAGAAYASTLPEGKACLTIELKINLMKPAEGDMLAAEARVISAGGTIGVVQSDVYGETDGKRVHCATALVTLRAIAIG</sequence>
<dbReference type="KEGG" id="hfl:PUV54_12385"/>
<dbReference type="InterPro" id="IPR003736">
    <property type="entry name" value="PAAI_dom"/>
</dbReference>
<evidence type="ECO:0000259" key="8">
    <source>
        <dbReference type="Pfam" id="PF03061"/>
    </source>
</evidence>